<keyword evidence="3" id="KW-0812">Transmembrane</keyword>
<keyword evidence="5" id="KW-1185">Reference proteome</keyword>
<feature type="repeat" description="TPR" evidence="1">
    <location>
        <begin position="46"/>
        <end position="79"/>
    </location>
</feature>
<feature type="compositionally biased region" description="Basic and acidic residues" evidence="2">
    <location>
        <begin position="181"/>
        <end position="194"/>
    </location>
</feature>
<feature type="compositionally biased region" description="Low complexity" evidence="2">
    <location>
        <begin position="205"/>
        <end position="217"/>
    </location>
</feature>
<dbReference type="Pfam" id="PF14559">
    <property type="entry name" value="TPR_19"/>
    <property type="match status" value="1"/>
</dbReference>
<feature type="transmembrane region" description="Helical" evidence="3">
    <location>
        <begin position="15"/>
        <end position="36"/>
    </location>
</feature>
<comment type="caution">
    <text evidence="4">The sequence shown here is derived from an EMBL/GenBank/DDBJ whole genome shotgun (WGS) entry which is preliminary data.</text>
</comment>
<organism evidence="4 5">
    <name type="scientific">Blautia caecimuris</name>
    <dbReference type="NCBI Taxonomy" id="1796615"/>
    <lineage>
        <taxon>Bacteria</taxon>
        <taxon>Bacillati</taxon>
        <taxon>Bacillota</taxon>
        <taxon>Clostridia</taxon>
        <taxon>Lachnospirales</taxon>
        <taxon>Lachnospiraceae</taxon>
        <taxon>Blautia</taxon>
    </lineage>
</organism>
<dbReference type="Gene3D" id="1.25.40.10">
    <property type="entry name" value="Tetratricopeptide repeat domain"/>
    <property type="match status" value="1"/>
</dbReference>
<dbReference type="Proteomes" id="UP001549106">
    <property type="component" value="Unassembled WGS sequence"/>
</dbReference>
<proteinExistence type="predicted"/>
<name>A0ABV2M5X6_9FIRM</name>
<dbReference type="RefSeq" id="WP_257464811.1">
    <property type="nucleotide sequence ID" value="NZ_JANJZT010000015.1"/>
</dbReference>
<dbReference type="SMART" id="SM00028">
    <property type="entry name" value="TPR"/>
    <property type="match status" value="2"/>
</dbReference>
<feature type="compositionally biased region" description="Polar residues" evidence="2">
    <location>
        <begin position="343"/>
        <end position="362"/>
    </location>
</feature>
<evidence type="ECO:0000256" key="1">
    <source>
        <dbReference type="PROSITE-ProRule" id="PRU00339"/>
    </source>
</evidence>
<dbReference type="EMBL" id="JBEPMJ010000015">
    <property type="protein sequence ID" value="MET3750887.1"/>
    <property type="molecule type" value="Genomic_DNA"/>
</dbReference>
<dbReference type="InterPro" id="IPR019734">
    <property type="entry name" value="TPR_rpt"/>
</dbReference>
<dbReference type="SUPFAM" id="SSF48452">
    <property type="entry name" value="TPR-like"/>
    <property type="match status" value="1"/>
</dbReference>
<keyword evidence="3" id="KW-0472">Membrane</keyword>
<reference evidence="4 5" key="1">
    <citation type="submission" date="2024-06" db="EMBL/GenBank/DDBJ databases">
        <title>Genomic Encyclopedia of Type Strains, Phase IV (KMG-IV): sequencing the most valuable type-strain genomes for metagenomic binning, comparative biology and taxonomic classification.</title>
        <authorList>
            <person name="Goeker M."/>
        </authorList>
    </citation>
    <scope>NUCLEOTIDE SEQUENCE [LARGE SCALE GENOMIC DNA]</scope>
    <source>
        <strain evidence="4 5">DSM 29492</strain>
    </source>
</reference>
<keyword evidence="3" id="KW-1133">Transmembrane helix</keyword>
<gene>
    <name evidence="4" type="ORF">ABID24_002140</name>
</gene>
<evidence type="ECO:0000313" key="5">
    <source>
        <dbReference type="Proteomes" id="UP001549106"/>
    </source>
</evidence>
<feature type="region of interest" description="Disordered" evidence="2">
    <location>
        <begin position="174"/>
        <end position="362"/>
    </location>
</feature>
<protein>
    <recommendedName>
        <fullName evidence="6">Tetratricopeptide repeat protein</fullName>
    </recommendedName>
</protein>
<evidence type="ECO:0000313" key="4">
    <source>
        <dbReference type="EMBL" id="MET3750887.1"/>
    </source>
</evidence>
<evidence type="ECO:0000256" key="2">
    <source>
        <dbReference type="SAM" id="MobiDB-lite"/>
    </source>
</evidence>
<dbReference type="InterPro" id="IPR011990">
    <property type="entry name" value="TPR-like_helical_dom_sf"/>
</dbReference>
<dbReference type="PROSITE" id="PS50005">
    <property type="entry name" value="TPR"/>
    <property type="match status" value="1"/>
</dbReference>
<evidence type="ECO:0008006" key="6">
    <source>
        <dbReference type="Google" id="ProtNLM"/>
    </source>
</evidence>
<sequence length="620" mass="65603">MKEIKKKKSKPDPQILIPVIVGAVCVLMVAAVIIFMNPENTTAGQLQKKLELGDKYLESGDYEKAELAFQEALKIDEKSPDATIKLADTYNKMKKPEKALKMLEQTNKNLENMSVAQLNSNPDGWKSKMDMYETVYKQTEQLYQNSGNQMPADTDTSEDVINIFNDIHIYINDYVTPTPKPSEKPGKKEDKKDTTPVPEQEEEPTVTPEETPAPEITEAPEENQEGEPTVTPEVSPEATVMPVDPDAEITPEPMTDPAETPIPGGWTVVVAPNQTPTPKPDMNAEPEPQPESDPELQPEPAPESSQDSSEDTGIPPAVPDYPEDIGIPPAVPDAPEEPAVPPTDQNNAEAPSENQDSQTEQDALTPDQILDAFAAELLAASPRSSLSTPASYTYGDESGMAVASGTLGAEKRDFNGDGMQELLVISIRNGQLVLDTYTAAGGAASMVSSVAFEECFGKAVEGVTYGGTQTCFIRENGAGFDIGMAGYYFGMNTGDGNPGAKTVAALYTMGADGSLNMSASASLINGTISSPQEGGKDGFISALSSAGMSGSWVSESADMLAGMDLANNPVQDMAGVPNPLGGGLAGKEPGVQDLVVVNAGMQPGSGSMNFSVTDNTTCGK</sequence>
<keyword evidence="1" id="KW-0802">TPR repeat</keyword>
<evidence type="ECO:0000256" key="3">
    <source>
        <dbReference type="SAM" id="Phobius"/>
    </source>
</evidence>
<accession>A0ABV2M5X6</accession>